<dbReference type="GO" id="GO:0005525">
    <property type="term" value="F:GTP binding"/>
    <property type="evidence" value="ECO:0007669"/>
    <property type="project" value="UniProtKB-KW"/>
</dbReference>
<dbReference type="EMBL" id="JAUPFM010000013">
    <property type="protein sequence ID" value="KAK2832908.1"/>
    <property type="molecule type" value="Genomic_DNA"/>
</dbReference>
<dbReference type="PANTHER" id="PTHR10903:SF170">
    <property type="entry name" value="GTPASE IMAP FAMILY MEMBER 7"/>
    <property type="match status" value="1"/>
</dbReference>
<keyword evidence="7" id="KW-1185">Reference proteome</keyword>
<evidence type="ECO:0000256" key="1">
    <source>
        <dbReference type="ARBA" id="ARBA00008535"/>
    </source>
</evidence>
<comment type="caution">
    <text evidence="6">The sequence shown here is derived from an EMBL/GenBank/DDBJ whole genome shotgun (WGS) entry which is preliminary data.</text>
</comment>
<reference evidence="6" key="1">
    <citation type="submission" date="2023-07" db="EMBL/GenBank/DDBJ databases">
        <title>Chromosome-level Genome Assembly of Striped Snakehead (Channa striata).</title>
        <authorList>
            <person name="Liu H."/>
        </authorList>
    </citation>
    <scope>NUCLEOTIDE SEQUENCE</scope>
    <source>
        <strain evidence="6">Gz</strain>
        <tissue evidence="6">Muscle</tissue>
    </source>
</reference>
<feature type="transmembrane region" description="Helical" evidence="4">
    <location>
        <begin position="498"/>
        <end position="523"/>
    </location>
</feature>
<keyword evidence="4" id="KW-1133">Transmembrane helix</keyword>
<dbReference type="InterPro" id="IPR006703">
    <property type="entry name" value="G_AIG1"/>
</dbReference>
<evidence type="ECO:0000256" key="2">
    <source>
        <dbReference type="ARBA" id="ARBA00022741"/>
    </source>
</evidence>
<dbReference type="PROSITE" id="PS51720">
    <property type="entry name" value="G_AIG1"/>
    <property type="match status" value="2"/>
</dbReference>
<feature type="domain" description="AIG1-type G" evidence="5">
    <location>
        <begin position="6"/>
        <end position="201"/>
    </location>
</feature>
<evidence type="ECO:0000313" key="7">
    <source>
        <dbReference type="Proteomes" id="UP001187415"/>
    </source>
</evidence>
<evidence type="ECO:0000256" key="3">
    <source>
        <dbReference type="ARBA" id="ARBA00023134"/>
    </source>
</evidence>
<dbReference type="Gene3D" id="3.40.50.300">
    <property type="entry name" value="P-loop containing nucleotide triphosphate hydrolases"/>
    <property type="match status" value="2"/>
</dbReference>
<dbReference type="FunFam" id="3.40.50.300:FF:002274">
    <property type="entry name" value="Si:dkeyp-69e1.8"/>
    <property type="match status" value="1"/>
</dbReference>
<dbReference type="SUPFAM" id="SSF52540">
    <property type="entry name" value="P-loop containing nucleoside triphosphate hydrolases"/>
    <property type="match status" value="2"/>
</dbReference>
<dbReference type="InterPro" id="IPR045058">
    <property type="entry name" value="GIMA/IAN/Toc"/>
</dbReference>
<keyword evidence="3" id="KW-0342">GTP-binding</keyword>
<organism evidence="6 7">
    <name type="scientific">Channa striata</name>
    <name type="common">Snakehead murrel</name>
    <name type="synonym">Ophicephalus striatus</name>
    <dbReference type="NCBI Taxonomy" id="64152"/>
    <lineage>
        <taxon>Eukaryota</taxon>
        <taxon>Metazoa</taxon>
        <taxon>Chordata</taxon>
        <taxon>Craniata</taxon>
        <taxon>Vertebrata</taxon>
        <taxon>Euteleostomi</taxon>
        <taxon>Actinopterygii</taxon>
        <taxon>Neopterygii</taxon>
        <taxon>Teleostei</taxon>
        <taxon>Neoteleostei</taxon>
        <taxon>Acanthomorphata</taxon>
        <taxon>Anabantaria</taxon>
        <taxon>Anabantiformes</taxon>
        <taxon>Channoidei</taxon>
        <taxon>Channidae</taxon>
        <taxon>Channa</taxon>
    </lineage>
</organism>
<protein>
    <recommendedName>
        <fullName evidence="5">AIG1-type G domain-containing protein</fullName>
    </recommendedName>
</protein>
<dbReference type="Proteomes" id="UP001187415">
    <property type="component" value="Unassembled WGS sequence"/>
</dbReference>
<keyword evidence="4" id="KW-0472">Membrane</keyword>
<dbReference type="AlphaFoldDB" id="A0AA88M8X7"/>
<evidence type="ECO:0000259" key="5">
    <source>
        <dbReference type="PROSITE" id="PS51720"/>
    </source>
</evidence>
<proteinExistence type="inferred from homology"/>
<dbReference type="Pfam" id="PF04548">
    <property type="entry name" value="AIG1"/>
    <property type="match status" value="2"/>
</dbReference>
<comment type="similarity">
    <text evidence="1">Belongs to the TRAFAC class TrmE-Era-EngA-EngB-Septin-like GTPase superfamily. AIG1/Toc34/Toc159-like paraseptin GTPase family. IAN subfamily.</text>
</comment>
<dbReference type="PANTHER" id="PTHR10903">
    <property type="entry name" value="GTPASE, IMAP FAMILY MEMBER-RELATED"/>
    <property type="match status" value="1"/>
</dbReference>
<evidence type="ECO:0000256" key="4">
    <source>
        <dbReference type="SAM" id="Phobius"/>
    </source>
</evidence>
<accession>A0AA88M8X7</accession>
<dbReference type="InterPro" id="IPR027417">
    <property type="entry name" value="P-loop_NTPase"/>
</dbReference>
<evidence type="ECO:0000313" key="6">
    <source>
        <dbReference type="EMBL" id="KAK2832908.1"/>
    </source>
</evidence>
<gene>
    <name evidence="6" type="ORF">Q5P01_016797</name>
</gene>
<dbReference type="FunFam" id="3.40.50.300:FF:000366">
    <property type="entry name" value="GTPase, IMAP family member 2"/>
    <property type="match status" value="1"/>
</dbReference>
<sequence length="533" mass="58807">MSSKQTSALRIVLLGKTGVGKTSAMNTLMGKDEPPSLSASSQTHECKMETGQFGDQTLAVIDTPGLFDTEKRKDEVVEEIIRCTTFATPGPHVFLYVLRPKLFTKEDIKTFEDMETIFGKDYSKYTLALINCKTEKDKQIKAFIAELEENTNFSGGHICLNLDTTTGRKPDQISELVQMINNMVEKNKGGYYSNEMFEKAQEVREEFMQKIKLQPEQQAAVTDSSEPEQLAIIVNFILAAVMDVSEPVKPDLRIVLLGRSGAGKSASGNTILSNDDAFNTPQRTEKCQKVTGNVGGQNVVVVDTPGLFNIKLREDDVVTEIKESISSAYPGPHMFLLVVSVDDKFTEEQQETVKIIQRTFGKNTMTYTMVLFTYGEELKKKKTTIEQFIGTSSKLQDLIIQCQWKYHVFDNEHGSPEQVTDLLQKINSRIDITGRSHYTMEMLKEAEKALQQPQQQVQSPKEEEEKKAKVFQIKTSALLGTGTGCLVGYLVGGGEMTSAAGAALGGAAGGVLASISAGLMIYVTDRVKKCTSA</sequence>
<name>A0AA88M8X7_CHASR</name>
<keyword evidence="4" id="KW-0812">Transmembrane</keyword>
<feature type="domain" description="AIG1-type G" evidence="5">
    <location>
        <begin position="249"/>
        <end position="447"/>
    </location>
</feature>
<keyword evidence="2" id="KW-0547">Nucleotide-binding</keyword>